<dbReference type="Proteomes" id="UP000035268">
    <property type="component" value="Chromosome"/>
</dbReference>
<gene>
    <name evidence="1" type="ORF">L21SP4_01904</name>
</gene>
<dbReference type="AlphaFoldDB" id="A0A0G3EK21"/>
<protein>
    <recommendedName>
        <fullName evidence="3">Phosphoglycolate phosphatase</fullName>
    </recommendedName>
</protein>
<accession>A0A0G3EK21</accession>
<reference evidence="1 2" key="2">
    <citation type="journal article" date="2016" name="ISME J.">
        <title>Characterization of the first cultured representative of Verrucomicrobia subdivision 5 indicates the proposal of a novel phylum.</title>
        <authorList>
            <person name="Spring S."/>
            <person name="Bunk B."/>
            <person name="Sproer C."/>
            <person name="Schumann P."/>
            <person name="Rohde M."/>
            <person name="Tindall B.J."/>
            <person name="Klenk H.P."/>
        </authorList>
    </citation>
    <scope>NUCLEOTIDE SEQUENCE [LARGE SCALE GENOMIC DNA]</scope>
    <source>
        <strain evidence="1 2">L21-Fru-AB</strain>
    </source>
</reference>
<dbReference type="InterPro" id="IPR023214">
    <property type="entry name" value="HAD_sf"/>
</dbReference>
<keyword evidence="2" id="KW-1185">Reference proteome</keyword>
<dbReference type="SUPFAM" id="SSF56784">
    <property type="entry name" value="HAD-like"/>
    <property type="match status" value="1"/>
</dbReference>
<dbReference type="InterPro" id="IPR036412">
    <property type="entry name" value="HAD-like_sf"/>
</dbReference>
<organism evidence="1 2">
    <name type="scientific">Kiritimatiella glycovorans</name>
    <dbReference type="NCBI Taxonomy" id="1307763"/>
    <lineage>
        <taxon>Bacteria</taxon>
        <taxon>Pseudomonadati</taxon>
        <taxon>Kiritimatiellota</taxon>
        <taxon>Kiritimatiellia</taxon>
        <taxon>Kiritimatiellales</taxon>
        <taxon>Kiritimatiellaceae</taxon>
        <taxon>Kiritimatiella</taxon>
    </lineage>
</organism>
<dbReference type="PATRIC" id="fig|1609981.3.peg.1977"/>
<dbReference type="Gene3D" id="3.40.50.1000">
    <property type="entry name" value="HAD superfamily/HAD-like"/>
    <property type="match status" value="1"/>
</dbReference>
<sequence>MDEQTPLFIARRFAHARSMTENPHPLSTFRRCHDTLVGIDSDGCVFDTVAHKQHVYVQPLIIEYWGLEAAADRVRELADHINLHSTHRGGNRIANLLHLFLAMREDREIRRSGATLPPVDALRAFIEAGHPLNNEALEREARRSGDHELQKVLDWSREVTRRMAEEMEPLPPFEHAAEALRLIAERSDAVVISRTTEDALVREWTASGLHGHVDAIAGQERGEKADILRQADRDYAPGHVLVLGDAPGDLRAARETGALFFPILPGREAESWRRFIDEGYERYLNGTFAGEYERAWIEDFRSQLGREG</sequence>
<reference evidence="2" key="1">
    <citation type="submission" date="2015-02" db="EMBL/GenBank/DDBJ databases">
        <title>Description and complete genome sequence of the first cultured representative of the subdivision 5 of the Verrucomicrobia phylum.</title>
        <authorList>
            <person name="Spring S."/>
            <person name="Bunk B."/>
            <person name="Sproer C."/>
            <person name="Klenk H.-P."/>
        </authorList>
    </citation>
    <scope>NUCLEOTIDE SEQUENCE [LARGE SCALE GENOMIC DNA]</scope>
    <source>
        <strain evidence="2">L21-Fru-AB</strain>
    </source>
</reference>
<dbReference type="CDD" id="cd01427">
    <property type="entry name" value="HAD_like"/>
    <property type="match status" value="1"/>
</dbReference>
<dbReference type="KEGG" id="vbl:L21SP4_01904"/>
<name>A0A0G3EK21_9BACT</name>
<proteinExistence type="predicted"/>
<evidence type="ECO:0008006" key="3">
    <source>
        <dbReference type="Google" id="ProtNLM"/>
    </source>
</evidence>
<dbReference type="EMBL" id="CP010904">
    <property type="protein sequence ID" value="AKJ65140.1"/>
    <property type="molecule type" value="Genomic_DNA"/>
</dbReference>
<evidence type="ECO:0000313" key="1">
    <source>
        <dbReference type="EMBL" id="AKJ65140.1"/>
    </source>
</evidence>
<evidence type="ECO:0000313" key="2">
    <source>
        <dbReference type="Proteomes" id="UP000035268"/>
    </source>
</evidence>
<dbReference type="STRING" id="1307763.L21SP4_01904"/>